<accession>A0A3R6AG69</accession>
<organism evidence="1 2">
    <name type="scientific">Roseburia intestinalis</name>
    <dbReference type="NCBI Taxonomy" id="166486"/>
    <lineage>
        <taxon>Bacteria</taxon>
        <taxon>Bacillati</taxon>
        <taxon>Bacillota</taxon>
        <taxon>Clostridia</taxon>
        <taxon>Lachnospirales</taxon>
        <taxon>Lachnospiraceae</taxon>
        <taxon>Roseburia</taxon>
    </lineage>
</organism>
<protein>
    <submittedName>
        <fullName evidence="1">Uncharacterized protein</fullName>
    </submittedName>
</protein>
<dbReference type="EMBL" id="QSFP01000013">
    <property type="protein sequence ID" value="RHA66319.1"/>
    <property type="molecule type" value="Genomic_DNA"/>
</dbReference>
<dbReference type="Proteomes" id="UP000284465">
    <property type="component" value="Unassembled WGS sequence"/>
</dbReference>
<dbReference type="RefSeq" id="WP_118591869.1">
    <property type="nucleotide sequence ID" value="NZ_QSFP01000013.1"/>
</dbReference>
<dbReference type="AlphaFoldDB" id="A0A3R6AG69"/>
<name>A0A3R6AG69_9FIRM</name>
<comment type="caution">
    <text evidence="1">The sequence shown here is derived from an EMBL/GenBank/DDBJ whole genome shotgun (WGS) entry which is preliminary data.</text>
</comment>
<dbReference type="InterPro" id="IPR043743">
    <property type="entry name" value="DUF5688"/>
</dbReference>
<reference evidence="1 2" key="1">
    <citation type="submission" date="2018-08" db="EMBL/GenBank/DDBJ databases">
        <title>A genome reference for cultivated species of the human gut microbiota.</title>
        <authorList>
            <person name="Zou Y."/>
            <person name="Xue W."/>
            <person name="Luo G."/>
        </authorList>
    </citation>
    <scope>NUCLEOTIDE SEQUENCE [LARGE SCALE GENOMIC DNA]</scope>
    <source>
        <strain evidence="1 2">AM43-11</strain>
    </source>
</reference>
<gene>
    <name evidence="1" type="ORF">DW927_12340</name>
</gene>
<proteinExistence type="predicted"/>
<sequence>MLNFIEFQEKIKKEFLRVLPEMEITFQTVRKNNGVDLHAITIKAKHSNVAPSIYLDGYFMEYQNGLELNDIISEIVTLVLKPVPDKFSTVVEDFCDINFVKERIIMVAVNAAKNQELLNEVPHQIKLDLALIYKVVLDTTATVLVKNEHLKRWGITAEELYTYAQEGTKKLFPSSIQSMFDILQEIVPGEIPENSEFPMYVITNSKSLYGAASIFLDETIEKLEKLSHQMNSKLYLMPSSIHAWIAISTKCGDVKELSKMVSMVNSTQVAEEDRLSDHIYLFDAETKKISIVA</sequence>
<evidence type="ECO:0000313" key="1">
    <source>
        <dbReference type="EMBL" id="RHA66319.1"/>
    </source>
</evidence>
<evidence type="ECO:0000313" key="2">
    <source>
        <dbReference type="Proteomes" id="UP000284465"/>
    </source>
</evidence>
<dbReference type="Pfam" id="PF18941">
    <property type="entry name" value="DUF5688"/>
    <property type="match status" value="1"/>
</dbReference>